<dbReference type="Gene3D" id="1.10.238.10">
    <property type="entry name" value="EF-hand"/>
    <property type="match status" value="1"/>
</dbReference>
<gene>
    <name evidence="2" type="ORF">DZC52_10200</name>
</gene>
<dbReference type="SMART" id="SM00054">
    <property type="entry name" value="EFh"/>
    <property type="match status" value="2"/>
</dbReference>
<dbReference type="InterPro" id="IPR002048">
    <property type="entry name" value="EF_hand_dom"/>
</dbReference>
<dbReference type="Proteomes" id="UP000260351">
    <property type="component" value="Unassembled WGS sequence"/>
</dbReference>
<dbReference type="PROSITE" id="PS50222">
    <property type="entry name" value="EF_HAND_2"/>
    <property type="match status" value="2"/>
</dbReference>
<feature type="domain" description="EF-hand" evidence="1">
    <location>
        <begin position="45"/>
        <end position="72"/>
    </location>
</feature>
<dbReference type="SUPFAM" id="SSF47473">
    <property type="entry name" value="EF-hand"/>
    <property type="match status" value="1"/>
</dbReference>
<evidence type="ECO:0000259" key="1">
    <source>
        <dbReference type="PROSITE" id="PS50222"/>
    </source>
</evidence>
<dbReference type="EMBL" id="QUZK01000041">
    <property type="protein sequence ID" value="RFF29812.1"/>
    <property type="molecule type" value="Genomic_DNA"/>
</dbReference>
<reference evidence="2 3" key="1">
    <citation type="submission" date="2018-08" db="EMBL/GenBank/DDBJ databases">
        <title>Wenzhouxiangella salilacus sp. nov., a novel bacterium isolated from a saline lake in Xinjiang Province, China.</title>
        <authorList>
            <person name="Han S."/>
        </authorList>
    </citation>
    <scope>NUCLEOTIDE SEQUENCE [LARGE SCALE GENOMIC DNA]</scope>
    <source>
        <strain evidence="2 3">XDB06</strain>
    </source>
</reference>
<comment type="caution">
    <text evidence="2">The sequence shown here is derived from an EMBL/GenBank/DDBJ whole genome shotgun (WGS) entry which is preliminary data.</text>
</comment>
<dbReference type="OrthoDB" id="6706523at2"/>
<keyword evidence="3" id="KW-1185">Reference proteome</keyword>
<accession>A0A3E1K712</accession>
<dbReference type="Pfam" id="PF13499">
    <property type="entry name" value="EF-hand_7"/>
    <property type="match status" value="1"/>
</dbReference>
<sequence>MKREELVDEMFKQVDTNNDGVLSRGEFVELVRCLTGEHGVGVSSKIFDEFDANQDGVISRDEALEMIIQFAL</sequence>
<protein>
    <submittedName>
        <fullName evidence="2">EF-hand domain-containing protein</fullName>
    </submittedName>
</protein>
<dbReference type="GO" id="GO:0005509">
    <property type="term" value="F:calcium ion binding"/>
    <property type="evidence" value="ECO:0007669"/>
    <property type="project" value="InterPro"/>
</dbReference>
<name>A0A3E1K712_9GAMM</name>
<feature type="domain" description="EF-hand" evidence="1">
    <location>
        <begin position="2"/>
        <end position="37"/>
    </location>
</feature>
<dbReference type="CDD" id="cd00051">
    <property type="entry name" value="EFh"/>
    <property type="match status" value="1"/>
</dbReference>
<evidence type="ECO:0000313" key="3">
    <source>
        <dbReference type="Proteomes" id="UP000260351"/>
    </source>
</evidence>
<dbReference type="AlphaFoldDB" id="A0A3E1K712"/>
<dbReference type="InterPro" id="IPR018247">
    <property type="entry name" value="EF_Hand_1_Ca_BS"/>
</dbReference>
<proteinExistence type="predicted"/>
<dbReference type="PROSITE" id="PS00018">
    <property type="entry name" value="EF_HAND_1"/>
    <property type="match status" value="1"/>
</dbReference>
<dbReference type="InterPro" id="IPR011992">
    <property type="entry name" value="EF-hand-dom_pair"/>
</dbReference>
<evidence type="ECO:0000313" key="2">
    <source>
        <dbReference type="EMBL" id="RFF29812.1"/>
    </source>
</evidence>
<organism evidence="2 3">
    <name type="scientific">Wenzhouxiangella sediminis</name>
    <dbReference type="NCBI Taxonomy" id="1792836"/>
    <lineage>
        <taxon>Bacteria</taxon>
        <taxon>Pseudomonadati</taxon>
        <taxon>Pseudomonadota</taxon>
        <taxon>Gammaproteobacteria</taxon>
        <taxon>Chromatiales</taxon>
        <taxon>Wenzhouxiangellaceae</taxon>
        <taxon>Wenzhouxiangella</taxon>
    </lineage>
</organism>